<feature type="domain" description="Ig-like" evidence="7">
    <location>
        <begin position="131"/>
        <end position="224"/>
    </location>
</feature>
<evidence type="ECO:0000256" key="2">
    <source>
        <dbReference type="ARBA" id="ARBA00023157"/>
    </source>
</evidence>
<name>A0A060XVF0_ONCMY</name>
<dbReference type="InterPro" id="IPR003599">
    <property type="entry name" value="Ig_sub"/>
</dbReference>
<evidence type="ECO:0000256" key="4">
    <source>
        <dbReference type="ARBA" id="ARBA00023319"/>
    </source>
</evidence>
<dbReference type="InterPro" id="IPR007110">
    <property type="entry name" value="Ig-like_dom"/>
</dbReference>
<proteinExistence type="predicted"/>
<dbReference type="PANTHER" id="PTHR44337">
    <property type="entry name" value="CARCINOEMBRYONIC ANTIGEN-RELATED CELL ADHESION MOLECULE 8"/>
    <property type="match status" value="1"/>
</dbReference>
<feature type="chain" id="PRO_5001591478" description="Ig-like domain-containing protein" evidence="6">
    <location>
        <begin position="22"/>
        <end position="591"/>
    </location>
</feature>
<dbReference type="PANTHER" id="PTHR44337:SF20">
    <property type="entry name" value="CARCINOEMBRYONIC ANTIGEN-RELATED CELL ADHESION MOLECULE 5-RELATED"/>
    <property type="match status" value="1"/>
</dbReference>
<dbReference type="PaxDb" id="8022-A0A060XVF0"/>
<sequence length="591" mass="62339">MDLFNLRSLAILLSAVGCCNGQSVLPAGPLEGVQGKNVTFKTIIIPTDVGNFITVSWNFNGGSGLVPVVTSAPNGETVGAGYAGRVSLNSSTGVLNLASLTAKDGGDYAVTMVTNAAVQRTGATLLKVLEPVSAVTITSNLNEAVEFNSTVVLTCSAKGSFLTYKWLNGTTPLVTDGKHVTLSANSTVLTVAGVFRKDLVGPIYCTAFNNLESDNSAPFNLTVTYGPENIAMTVTPTAEIQKKGSNITLTCSAQSSPAAVLQWIRNGVPLNVVGPKLVLDNVAVAQSGNYSCMASNAKTLRYLESTTAKFTVVEAISGAKITGPNGTLVAGNSTANLSCQATTGTADARVWLKNGAALSPSNRVVVSADKSSITIKPVQKEDSGEYQCKLTNAVSTDSASLKIVISFGPETVSVKGVNSVKVTEPVMLKCAAVSLPAATYTWKFNGTLTGVMTSEYGIDAAVATNSGIYTCEASNAVTGLSTSVNHKLSVKGSDWRADRWDRHRRAYRPGAHHRRGPLHETEKNTDRVAVLEEIPEESWSYQPKESANYSPQDPSLQSGRPIRWKPPPSRFSNTNVSSQSPHNHRGHNIPP</sequence>
<feature type="compositionally biased region" description="Polar residues" evidence="5">
    <location>
        <begin position="570"/>
        <end position="581"/>
    </location>
</feature>
<dbReference type="Pfam" id="PF13927">
    <property type="entry name" value="Ig_3"/>
    <property type="match status" value="2"/>
</dbReference>
<dbReference type="SUPFAM" id="SSF48726">
    <property type="entry name" value="Immunoglobulin"/>
    <property type="match status" value="5"/>
</dbReference>
<feature type="domain" description="Ig-like" evidence="7">
    <location>
        <begin position="409"/>
        <end position="489"/>
    </location>
</feature>
<feature type="compositionally biased region" description="Basic residues" evidence="5">
    <location>
        <begin position="582"/>
        <end position="591"/>
    </location>
</feature>
<evidence type="ECO:0000256" key="6">
    <source>
        <dbReference type="SAM" id="SignalP"/>
    </source>
</evidence>
<feature type="region of interest" description="Disordered" evidence="5">
    <location>
        <begin position="507"/>
        <end position="526"/>
    </location>
</feature>
<evidence type="ECO:0000313" key="9">
    <source>
        <dbReference type="Proteomes" id="UP000193380"/>
    </source>
</evidence>
<dbReference type="Pfam" id="PF07679">
    <property type="entry name" value="I-set"/>
    <property type="match status" value="1"/>
</dbReference>
<keyword evidence="3" id="KW-0325">Glycoprotein</keyword>
<protein>
    <recommendedName>
        <fullName evidence="7">Ig-like domain-containing protein</fullName>
    </recommendedName>
</protein>
<evidence type="ECO:0000313" key="8">
    <source>
        <dbReference type="EMBL" id="CDQ81104.1"/>
    </source>
</evidence>
<dbReference type="InterPro" id="IPR052598">
    <property type="entry name" value="IgSF_CEA-related"/>
</dbReference>
<dbReference type="InterPro" id="IPR036179">
    <property type="entry name" value="Ig-like_dom_sf"/>
</dbReference>
<keyword evidence="1 6" id="KW-0732">Signal</keyword>
<dbReference type="InterPro" id="IPR013098">
    <property type="entry name" value="Ig_I-set"/>
</dbReference>
<feature type="signal peptide" evidence="6">
    <location>
        <begin position="1"/>
        <end position="21"/>
    </location>
</feature>
<dbReference type="EMBL" id="FR905706">
    <property type="protein sequence ID" value="CDQ81104.1"/>
    <property type="molecule type" value="Genomic_DNA"/>
</dbReference>
<dbReference type="PROSITE" id="PS51257">
    <property type="entry name" value="PROKAR_LIPOPROTEIN"/>
    <property type="match status" value="1"/>
</dbReference>
<evidence type="ECO:0000256" key="1">
    <source>
        <dbReference type="ARBA" id="ARBA00022729"/>
    </source>
</evidence>
<gene>
    <name evidence="8" type="ORF">GSONMT00052021001</name>
</gene>
<reference evidence="8" key="2">
    <citation type="submission" date="2014-03" db="EMBL/GenBank/DDBJ databases">
        <authorList>
            <person name="Genoscope - CEA"/>
        </authorList>
    </citation>
    <scope>NUCLEOTIDE SEQUENCE</scope>
</reference>
<feature type="compositionally biased region" description="Basic residues" evidence="5">
    <location>
        <begin position="507"/>
        <end position="516"/>
    </location>
</feature>
<dbReference type="Gene3D" id="2.60.40.10">
    <property type="entry name" value="Immunoglobulins"/>
    <property type="match status" value="5"/>
</dbReference>
<dbReference type="SMART" id="SM00409">
    <property type="entry name" value="IG"/>
    <property type="match status" value="5"/>
</dbReference>
<organism evidence="8 9">
    <name type="scientific">Oncorhynchus mykiss</name>
    <name type="common">Rainbow trout</name>
    <name type="synonym">Salmo gairdneri</name>
    <dbReference type="NCBI Taxonomy" id="8022"/>
    <lineage>
        <taxon>Eukaryota</taxon>
        <taxon>Metazoa</taxon>
        <taxon>Chordata</taxon>
        <taxon>Craniata</taxon>
        <taxon>Vertebrata</taxon>
        <taxon>Euteleostomi</taxon>
        <taxon>Actinopterygii</taxon>
        <taxon>Neopterygii</taxon>
        <taxon>Teleostei</taxon>
        <taxon>Protacanthopterygii</taxon>
        <taxon>Salmoniformes</taxon>
        <taxon>Salmonidae</taxon>
        <taxon>Salmoninae</taxon>
        <taxon>Oncorhynchus</taxon>
    </lineage>
</organism>
<feature type="compositionally biased region" description="Basic and acidic residues" evidence="5">
    <location>
        <begin position="517"/>
        <end position="526"/>
    </location>
</feature>
<reference evidence="8" key="1">
    <citation type="journal article" date="2014" name="Nat. Commun.">
        <title>The rainbow trout genome provides novel insights into evolution after whole-genome duplication in vertebrates.</title>
        <authorList>
            <person name="Berthelot C."/>
            <person name="Brunet F."/>
            <person name="Chalopin D."/>
            <person name="Juanchich A."/>
            <person name="Bernard M."/>
            <person name="Noel B."/>
            <person name="Bento P."/>
            <person name="Da Silva C."/>
            <person name="Labadie K."/>
            <person name="Alberti A."/>
            <person name="Aury J.M."/>
            <person name="Louis A."/>
            <person name="Dehais P."/>
            <person name="Bardou P."/>
            <person name="Montfort J."/>
            <person name="Klopp C."/>
            <person name="Cabau C."/>
            <person name="Gaspin C."/>
            <person name="Thorgaard G.H."/>
            <person name="Boussaha M."/>
            <person name="Quillet E."/>
            <person name="Guyomard R."/>
            <person name="Galiana D."/>
            <person name="Bobe J."/>
            <person name="Volff J.N."/>
            <person name="Genet C."/>
            <person name="Wincker P."/>
            <person name="Jaillon O."/>
            <person name="Roest Crollius H."/>
            <person name="Guiguen Y."/>
        </authorList>
    </citation>
    <scope>NUCLEOTIDE SEQUENCE [LARGE SCALE GENOMIC DNA]</scope>
</reference>
<dbReference type="PROSITE" id="PS50835">
    <property type="entry name" value="IG_LIKE"/>
    <property type="match status" value="4"/>
</dbReference>
<feature type="region of interest" description="Disordered" evidence="5">
    <location>
        <begin position="535"/>
        <end position="591"/>
    </location>
</feature>
<feature type="domain" description="Ig-like" evidence="7">
    <location>
        <begin position="227"/>
        <end position="311"/>
    </location>
</feature>
<feature type="compositionally biased region" description="Polar residues" evidence="5">
    <location>
        <begin position="539"/>
        <end position="558"/>
    </location>
</feature>
<keyword evidence="4" id="KW-0393">Immunoglobulin domain</keyword>
<dbReference type="SMART" id="SM00408">
    <property type="entry name" value="IGc2"/>
    <property type="match status" value="3"/>
</dbReference>
<dbReference type="Proteomes" id="UP000193380">
    <property type="component" value="Unassembled WGS sequence"/>
</dbReference>
<evidence type="ECO:0000256" key="5">
    <source>
        <dbReference type="SAM" id="MobiDB-lite"/>
    </source>
</evidence>
<dbReference type="CDD" id="cd00096">
    <property type="entry name" value="Ig"/>
    <property type="match status" value="1"/>
</dbReference>
<keyword evidence="2" id="KW-1015">Disulfide bond</keyword>
<accession>A0A060XVF0</accession>
<dbReference type="AlphaFoldDB" id="A0A060XVF0"/>
<evidence type="ECO:0000256" key="3">
    <source>
        <dbReference type="ARBA" id="ARBA00023180"/>
    </source>
</evidence>
<dbReference type="InterPro" id="IPR003598">
    <property type="entry name" value="Ig_sub2"/>
</dbReference>
<evidence type="ECO:0000259" key="7">
    <source>
        <dbReference type="PROSITE" id="PS50835"/>
    </source>
</evidence>
<feature type="domain" description="Ig-like" evidence="7">
    <location>
        <begin position="331"/>
        <end position="406"/>
    </location>
</feature>
<dbReference type="STRING" id="8022.A0A060XVF0"/>
<dbReference type="InterPro" id="IPR013783">
    <property type="entry name" value="Ig-like_fold"/>
</dbReference>